<name>A0ACC2HHQ6_DALPE</name>
<gene>
    <name evidence="1" type="ORF">DPEC_G00023820</name>
</gene>
<evidence type="ECO:0000313" key="1">
    <source>
        <dbReference type="EMBL" id="KAJ8015215.1"/>
    </source>
</evidence>
<protein>
    <submittedName>
        <fullName evidence="1">Uncharacterized protein</fullName>
    </submittedName>
</protein>
<proteinExistence type="predicted"/>
<sequence length="99" mass="10745">MKLGRKRQKPIKLGPFHLVLPLSARNAMTAPLVLSHLFHLGQERAWRYQEREVAYVLAPPVPGPQLSLSVSTKGPCGPPEDSTGEMLGHPRNIAGSTGV</sequence>
<organism evidence="1 2">
    <name type="scientific">Dallia pectoralis</name>
    <name type="common">Alaska blackfish</name>
    <dbReference type="NCBI Taxonomy" id="75939"/>
    <lineage>
        <taxon>Eukaryota</taxon>
        <taxon>Metazoa</taxon>
        <taxon>Chordata</taxon>
        <taxon>Craniata</taxon>
        <taxon>Vertebrata</taxon>
        <taxon>Euteleostomi</taxon>
        <taxon>Actinopterygii</taxon>
        <taxon>Neopterygii</taxon>
        <taxon>Teleostei</taxon>
        <taxon>Protacanthopterygii</taxon>
        <taxon>Esociformes</taxon>
        <taxon>Umbridae</taxon>
        <taxon>Dallia</taxon>
    </lineage>
</organism>
<reference evidence="1" key="1">
    <citation type="submission" date="2021-05" db="EMBL/GenBank/DDBJ databases">
        <authorList>
            <person name="Pan Q."/>
            <person name="Jouanno E."/>
            <person name="Zahm M."/>
            <person name="Klopp C."/>
            <person name="Cabau C."/>
            <person name="Louis A."/>
            <person name="Berthelot C."/>
            <person name="Parey E."/>
            <person name="Roest Crollius H."/>
            <person name="Montfort J."/>
            <person name="Robinson-Rechavi M."/>
            <person name="Bouchez O."/>
            <person name="Lampietro C."/>
            <person name="Lopez Roques C."/>
            <person name="Donnadieu C."/>
            <person name="Postlethwait J."/>
            <person name="Bobe J."/>
            <person name="Dillon D."/>
            <person name="Chandos A."/>
            <person name="von Hippel F."/>
            <person name="Guiguen Y."/>
        </authorList>
    </citation>
    <scope>NUCLEOTIDE SEQUENCE</scope>
    <source>
        <strain evidence="1">YG-Jan2019</strain>
    </source>
</reference>
<accession>A0ACC2HHQ6</accession>
<keyword evidence="2" id="KW-1185">Reference proteome</keyword>
<comment type="caution">
    <text evidence="1">The sequence shown here is derived from an EMBL/GenBank/DDBJ whole genome shotgun (WGS) entry which is preliminary data.</text>
</comment>
<dbReference type="Proteomes" id="UP001157502">
    <property type="component" value="Chromosome 2"/>
</dbReference>
<evidence type="ECO:0000313" key="2">
    <source>
        <dbReference type="Proteomes" id="UP001157502"/>
    </source>
</evidence>
<dbReference type="EMBL" id="CM055729">
    <property type="protein sequence ID" value="KAJ8015215.1"/>
    <property type="molecule type" value="Genomic_DNA"/>
</dbReference>